<dbReference type="Pfam" id="PF06530">
    <property type="entry name" value="Phage_antitermQ"/>
    <property type="match status" value="1"/>
</dbReference>
<reference evidence="5" key="1">
    <citation type="journal article" date="2009" name="Environ. Microbiol.">
        <title>Dynamics of genome evolution in facultative symbionts of aphids.</title>
        <authorList>
            <person name="Degnan P.H."/>
            <person name="Leonardo T.E."/>
            <person name="Cass B.N."/>
            <person name="Hurwitz B."/>
            <person name="Stern D."/>
            <person name="Gibbs R.A."/>
            <person name="Richards S."/>
            <person name="Moran N.A."/>
        </authorList>
    </citation>
    <scope>NUCLEOTIDE SEQUENCE [LARGE SCALE GENOMIC DNA]</scope>
    <source>
        <strain evidence="5">LSR1</strain>
    </source>
</reference>
<dbReference type="GO" id="GO:0003677">
    <property type="term" value="F:DNA binding"/>
    <property type="evidence" value="ECO:0007669"/>
    <property type="project" value="UniProtKB-KW"/>
</dbReference>
<organism evidence="5 6">
    <name type="scientific">Candidatus Regiella insecticola LSR1</name>
    <dbReference type="NCBI Taxonomy" id="663321"/>
    <lineage>
        <taxon>Bacteria</taxon>
        <taxon>Pseudomonadati</taxon>
        <taxon>Pseudomonadota</taxon>
        <taxon>Gammaproteobacteria</taxon>
        <taxon>Enterobacterales</taxon>
        <taxon>Enterobacteriaceae</taxon>
        <taxon>aphid secondary symbionts</taxon>
        <taxon>Candidatus Regiella</taxon>
    </lineage>
</organism>
<dbReference type="GO" id="GO:0060567">
    <property type="term" value="P:negative regulation of termination of DNA-templated transcription"/>
    <property type="evidence" value="ECO:0007669"/>
    <property type="project" value="InterPro"/>
</dbReference>
<dbReference type="Proteomes" id="UP000005726">
    <property type="component" value="Unassembled WGS sequence"/>
</dbReference>
<evidence type="ECO:0000256" key="1">
    <source>
        <dbReference type="ARBA" id="ARBA00010234"/>
    </source>
</evidence>
<name>E0WU96_9ENTR</name>
<dbReference type="HOGENOM" id="CLU_129825_0_0_6"/>
<dbReference type="InterPro" id="IPR010534">
    <property type="entry name" value="Phage_933W_GpQ"/>
</dbReference>
<evidence type="ECO:0000256" key="4">
    <source>
        <dbReference type="ARBA" id="ARBA00023163"/>
    </source>
</evidence>
<dbReference type="EMBL" id="GL379641">
    <property type="protein sequence ID" value="EFL91420.1"/>
    <property type="molecule type" value="Genomic_DNA"/>
</dbReference>
<evidence type="ECO:0000256" key="2">
    <source>
        <dbReference type="ARBA" id="ARBA00023015"/>
    </source>
</evidence>
<dbReference type="eggNOG" id="ENOG5031HHM">
    <property type="taxonomic scope" value="Bacteria"/>
</dbReference>
<dbReference type="AlphaFoldDB" id="E0WU96"/>
<comment type="similarity">
    <text evidence="1">Belongs to the phage antitermination Q type 1 family.</text>
</comment>
<dbReference type="RefSeq" id="WP_006705284.1">
    <property type="nucleotide sequence ID" value="NZ_CAWLGB010000053.1"/>
</dbReference>
<gene>
    <name evidence="5" type="primary">Q</name>
    <name evidence="5" type="ORF">REG_1677</name>
</gene>
<protein>
    <submittedName>
        <fullName evidence="5">Phage antitermination protein</fullName>
    </submittedName>
</protein>
<keyword evidence="6" id="KW-1185">Reference proteome</keyword>
<proteinExistence type="inferred from homology"/>
<sequence>MRDIYLVLERWGVWARYKPDMGYSTVAAGFRGLLLPQNSTRLPSCCDEDGLIVDRAVGQLKLVRKPEEVTLIIAYYMYRIPKRAIAKKWKCSEGEIRRKIQIAESFIDGCLAMANVRLNMDPYVQKNEIEKTK</sequence>
<accession>E0WU96</accession>
<evidence type="ECO:0000256" key="3">
    <source>
        <dbReference type="ARBA" id="ARBA00023125"/>
    </source>
</evidence>
<evidence type="ECO:0000313" key="5">
    <source>
        <dbReference type="EMBL" id="EFL91420.1"/>
    </source>
</evidence>
<keyword evidence="4" id="KW-0804">Transcription</keyword>
<keyword evidence="2" id="KW-0805">Transcription regulation</keyword>
<evidence type="ECO:0000313" key="6">
    <source>
        <dbReference type="Proteomes" id="UP000005726"/>
    </source>
</evidence>
<keyword evidence="3" id="KW-0238">DNA-binding</keyword>